<dbReference type="Proteomes" id="UP000284842">
    <property type="component" value="Unassembled WGS sequence"/>
</dbReference>
<keyword evidence="1" id="KW-0812">Transmembrane</keyword>
<sequence length="147" mass="16221">MSAQTLTVTLTVTETLSPTNGTFPSDGSAFQITNRKTIIIILSIVTGILVIICIIVYIYSQMLKRELRRRGIAGESKDKLHPLRTVDLRPTPYIDEYKSPDFEGTPGVGFMSKVRRIHGPPGIRSASPEAQILKEAMVVQINPELIA</sequence>
<protein>
    <submittedName>
        <fullName evidence="2">Uncharacterized protein</fullName>
    </submittedName>
</protein>
<dbReference type="InParanoid" id="A0A409YGG2"/>
<name>A0A409YGG2_9AGAR</name>
<keyword evidence="1" id="KW-1133">Transmembrane helix</keyword>
<proteinExistence type="predicted"/>
<gene>
    <name evidence="2" type="ORF">CVT24_011243</name>
</gene>
<evidence type="ECO:0000256" key="1">
    <source>
        <dbReference type="SAM" id="Phobius"/>
    </source>
</evidence>
<evidence type="ECO:0000313" key="3">
    <source>
        <dbReference type="Proteomes" id="UP000284842"/>
    </source>
</evidence>
<keyword evidence="1" id="KW-0472">Membrane</keyword>
<reference evidence="2 3" key="1">
    <citation type="journal article" date="2018" name="Evol. Lett.">
        <title>Horizontal gene cluster transfer increased hallucinogenic mushroom diversity.</title>
        <authorList>
            <person name="Reynolds H.T."/>
            <person name="Vijayakumar V."/>
            <person name="Gluck-Thaler E."/>
            <person name="Korotkin H.B."/>
            <person name="Matheny P.B."/>
            <person name="Slot J.C."/>
        </authorList>
    </citation>
    <scope>NUCLEOTIDE SEQUENCE [LARGE SCALE GENOMIC DNA]</scope>
    <source>
        <strain evidence="2 3">2629</strain>
    </source>
</reference>
<feature type="transmembrane region" description="Helical" evidence="1">
    <location>
        <begin position="38"/>
        <end position="60"/>
    </location>
</feature>
<organism evidence="2 3">
    <name type="scientific">Panaeolus cyanescens</name>
    <dbReference type="NCBI Taxonomy" id="181874"/>
    <lineage>
        <taxon>Eukaryota</taxon>
        <taxon>Fungi</taxon>
        <taxon>Dikarya</taxon>
        <taxon>Basidiomycota</taxon>
        <taxon>Agaricomycotina</taxon>
        <taxon>Agaricomycetes</taxon>
        <taxon>Agaricomycetidae</taxon>
        <taxon>Agaricales</taxon>
        <taxon>Agaricineae</taxon>
        <taxon>Galeropsidaceae</taxon>
        <taxon>Panaeolus</taxon>
    </lineage>
</organism>
<dbReference type="AlphaFoldDB" id="A0A409YGG2"/>
<comment type="caution">
    <text evidence="2">The sequence shown here is derived from an EMBL/GenBank/DDBJ whole genome shotgun (WGS) entry which is preliminary data.</text>
</comment>
<keyword evidence="3" id="KW-1185">Reference proteome</keyword>
<dbReference type="EMBL" id="NHTK01001190">
    <property type="protein sequence ID" value="PPR02109.1"/>
    <property type="molecule type" value="Genomic_DNA"/>
</dbReference>
<accession>A0A409YGG2</accession>
<evidence type="ECO:0000313" key="2">
    <source>
        <dbReference type="EMBL" id="PPR02109.1"/>
    </source>
</evidence>